<feature type="domain" description="Crinkler effector protein N-terminal" evidence="4">
    <location>
        <begin position="12"/>
        <end position="105"/>
    </location>
</feature>
<dbReference type="GO" id="GO:0043657">
    <property type="term" value="C:host cell"/>
    <property type="evidence" value="ECO:0007669"/>
    <property type="project" value="UniProtKB-SubCell"/>
</dbReference>
<name>A0A2A9NLP1_9AGAR</name>
<protein>
    <recommendedName>
        <fullName evidence="4">Crinkler effector protein N-terminal domain-containing protein</fullName>
    </recommendedName>
</protein>
<dbReference type="OrthoDB" id="3070034at2759"/>
<evidence type="ECO:0000259" key="4">
    <source>
        <dbReference type="Pfam" id="PF20147"/>
    </source>
</evidence>
<dbReference type="AlphaFoldDB" id="A0A2A9NLP1"/>
<evidence type="ECO:0000256" key="3">
    <source>
        <dbReference type="ARBA" id="ARBA00022525"/>
    </source>
</evidence>
<proteinExistence type="predicted"/>
<organism evidence="5 6">
    <name type="scientific">Amanita thiersii Skay4041</name>
    <dbReference type="NCBI Taxonomy" id="703135"/>
    <lineage>
        <taxon>Eukaryota</taxon>
        <taxon>Fungi</taxon>
        <taxon>Dikarya</taxon>
        <taxon>Basidiomycota</taxon>
        <taxon>Agaricomycotina</taxon>
        <taxon>Agaricomycetes</taxon>
        <taxon>Agaricomycetidae</taxon>
        <taxon>Agaricales</taxon>
        <taxon>Pluteineae</taxon>
        <taxon>Amanitaceae</taxon>
        <taxon>Amanita</taxon>
    </lineage>
</organism>
<comment type="subcellular location">
    <subcellularLocation>
        <location evidence="1">Host cell</location>
    </subcellularLocation>
    <subcellularLocation>
        <location evidence="2">Secreted</location>
    </subcellularLocation>
</comment>
<dbReference type="EMBL" id="KZ302057">
    <property type="protein sequence ID" value="PFH48593.1"/>
    <property type="molecule type" value="Genomic_DNA"/>
</dbReference>
<accession>A0A2A9NLP1</accession>
<dbReference type="InterPro" id="IPR045379">
    <property type="entry name" value="Crinkler_N"/>
</dbReference>
<gene>
    <name evidence="5" type="ORF">AMATHDRAFT_87025</name>
</gene>
<sequence>MSDDRDSNSVLLNCHVLDDPDARPFSVPIVTTRTVSQLKELIIEHGPDSLQGMNAPNFDLWRVEVRRDNKEALQNLKPDGDPLNPMRLISQVFLDEIPSGYIHIVLLTPRLSELDILKRVPPSYNLTGFIHSTPTRFRYSKIPNEVIWWDTFLNDVGLYTPSNKRVYNKNYFTFSEGITVSLERDLQYLLRRNVFETLGQVAKSDERFSAHKSTRGGPTGMLQEDPWLQETLISLFTTTIHYSLLSNSKPHISYQ</sequence>
<evidence type="ECO:0000256" key="1">
    <source>
        <dbReference type="ARBA" id="ARBA00004340"/>
    </source>
</evidence>
<evidence type="ECO:0000256" key="2">
    <source>
        <dbReference type="ARBA" id="ARBA00004613"/>
    </source>
</evidence>
<evidence type="ECO:0000313" key="6">
    <source>
        <dbReference type="Proteomes" id="UP000242287"/>
    </source>
</evidence>
<keyword evidence="3" id="KW-0964">Secreted</keyword>
<dbReference type="GO" id="GO:0005576">
    <property type="term" value="C:extracellular region"/>
    <property type="evidence" value="ECO:0007669"/>
    <property type="project" value="UniProtKB-SubCell"/>
</dbReference>
<dbReference type="Proteomes" id="UP000242287">
    <property type="component" value="Unassembled WGS sequence"/>
</dbReference>
<keyword evidence="6" id="KW-1185">Reference proteome</keyword>
<dbReference type="Pfam" id="PF20147">
    <property type="entry name" value="Crinkler"/>
    <property type="match status" value="1"/>
</dbReference>
<evidence type="ECO:0000313" key="5">
    <source>
        <dbReference type="EMBL" id="PFH48593.1"/>
    </source>
</evidence>
<reference evidence="5 6" key="1">
    <citation type="submission" date="2014-02" db="EMBL/GenBank/DDBJ databases">
        <title>Transposable element dynamics among asymbiotic and ectomycorrhizal Amanita fungi.</title>
        <authorList>
            <consortium name="DOE Joint Genome Institute"/>
            <person name="Hess J."/>
            <person name="Skrede I."/>
            <person name="Wolfe B."/>
            <person name="LaButti K."/>
            <person name="Ohm R.A."/>
            <person name="Grigoriev I.V."/>
            <person name="Pringle A."/>
        </authorList>
    </citation>
    <scope>NUCLEOTIDE SEQUENCE [LARGE SCALE GENOMIC DNA]</scope>
    <source>
        <strain evidence="5 6">SKay4041</strain>
    </source>
</reference>